<gene>
    <name evidence="2" type="ORF">ACH5RR_028435</name>
</gene>
<organism evidence="2 3">
    <name type="scientific">Cinchona calisaya</name>
    <dbReference type="NCBI Taxonomy" id="153742"/>
    <lineage>
        <taxon>Eukaryota</taxon>
        <taxon>Viridiplantae</taxon>
        <taxon>Streptophyta</taxon>
        <taxon>Embryophyta</taxon>
        <taxon>Tracheophyta</taxon>
        <taxon>Spermatophyta</taxon>
        <taxon>Magnoliopsida</taxon>
        <taxon>eudicotyledons</taxon>
        <taxon>Gunneridae</taxon>
        <taxon>Pentapetalae</taxon>
        <taxon>asterids</taxon>
        <taxon>lamiids</taxon>
        <taxon>Gentianales</taxon>
        <taxon>Rubiaceae</taxon>
        <taxon>Cinchonoideae</taxon>
        <taxon>Cinchoneae</taxon>
        <taxon>Cinchona</taxon>
    </lineage>
</organism>
<dbReference type="Proteomes" id="UP001630127">
    <property type="component" value="Unassembled WGS sequence"/>
</dbReference>
<comment type="caution">
    <text evidence="2">The sequence shown here is derived from an EMBL/GenBank/DDBJ whole genome shotgun (WGS) entry which is preliminary data.</text>
</comment>
<dbReference type="Pfam" id="PF12061">
    <property type="entry name" value="NB-LRR"/>
    <property type="match status" value="1"/>
</dbReference>
<evidence type="ECO:0000259" key="1">
    <source>
        <dbReference type="Pfam" id="PF12061"/>
    </source>
</evidence>
<dbReference type="EMBL" id="JBJUIK010000012">
    <property type="protein sequence ID" value="KAL3509034.1"/>
    <property type="molecule type" value="Genomic_DNA"/>
</dbReference>
<evidence type="ECO:0000313" key="3">
    <source>
        <dbReference type="Proteomes" id="UP001630127"/>
    </source>
</evidence>
<dbReference type="AlphaFoldDB" id="A0ABD2YSJ0"/>
<protein>
    <recommendedName>
        <fullName evidence="1">Late blight resistance protein R1A-like N-terminal domain-containing protein</fullName>
    </recommendedName>
</protein>
<accession>A0ABD2YSJ0</accession>
<reference evidence="2 3" key="1">
    <citation type="submission" date="2024-11" db="EMBL/GenBank/DDBJ databases">
        <title>A near-complete genome assembly of Cinchona calisaya.</title>
        <authorList>
            <person name="Lian D.C."/>
            <person name="Zhao X.W."/>
            <person name="Wei L."/>
        </authorList>
    </citation>
    <scope>NUCLEOTIDE SEQUENCE [LARGE SCALE GENOMIC DNA]</scope>
    <source>
        <tissue evidence="2">Nenye</tissue>
    </source>
</reference>
<proteinExistence type="predicted"/>
<keyword evidence="3" id="KW-1185">Reference proteome</keyword>
<evidence type="ECO:0000313" key="2">
    <source>
        <dbReference type="EMBL" id="KAL3509034.1"/>
    </source>
</evidence>
<name>A0ABD2YSJ0_9GENT</name>
<dbReference type="InterPro" id="IPR021929">
    <property type="entry name" value="R1A-like_N"/>
</dbReference>
<sequence>MLCRHKLRNKLTFLKSFIGFAKLFCIEGQELEHLFTHIQFVALIAARLCFICLFYKDGEEVRDPKMCSMMNELIQKINPVVLQVYEPCISVLTVSKSSASKMDKIIVRDVNDSLCDTRNILVIL</sequence>
<feature type="domain" description="Late blight resistance protein R1A-like N-terminal" evidence="1">
    <location>
        <begin position="8"/>
        <end position="104"/>
    </location>
</feature>